<dbReference type="RefSeq" id="WP_209066975.1">
    <property type="nucleotide sequence ID" value="NZ_JAATJL010000001.1"/>
</dbReference>
<name>A0A846S1F0_9MICC</name>
<dbReference type="EMBL" id="JAATJL010000001">
    <property type="protein sequence ID" value="NJC24261.1"/>
    <property type="molecule type" value="Genomic_DNA"/>
</dbReference>
<gene>
    <name evidence="2" type="ORF">BJ994_003337</name>
</gene>
<evidence type="ECO:0000313" key="2">
    <source>
        <dbReference type="EMBL" id="NJC24261.1"/>
    </source>
</evidence>
<keyword evidence="3" id="KW-1185">Reference proteome</keyword>
<feature type="chain" id="PRO_5032650783" description="Lipoprotein" evidence="1">
    <location>
        <begin position="34"/>
        <end position="164"/>
    </location>
</feature>
<evidence type="ECO:0008006" key="4">
    <source>
        <dbReference type="Google" id="ProtNLM"/>
    </source>
</evidence>
<accession>A0A846S1F0</accession>
<dbReference type="PROSITE" id="PS51257">
    <property type="entry name" value="PROKAR_LIPOPROTEIN"/>
    <property type="match status" value="1"/>
</dbReference>
<evidence type="ECO:0000313" key="3">
    <source>
        <dbReference type="Proteomes" id="UP000547458"/>
    </source>
</evidence>
<sequence length="164" mass="17157">MGTFAYRQQAVRQGTVSMLAAVVFLAASGCASVDPNFAPSCLPPPFSLSSSTVQAGEEVTVRASDADCDPRYGAGAQIEVHLINPGHDVVASGIGPMGDAGAFEHVLTVPLDVTPGKYVIAAMPYRLDWCDDTGRNNRVPLEGAALERASCVRPEEPLTVTEAP</sequence>
<reference evidence="2 3" key="1">
    <citation type="submission" date="2020-03" db="EMBL/GenBank/DDBJ databases">
        <title>Sequencing the genomes of 1000 actinobacteria strains.</title>
        <authorList>
            <person name="Klenk H.-P."/>
        </authorList>
    </citation>
    <scope>NUCLEOTIDE SEQUENCE [LARGE SCALE GENOMIC DNA]</scope>
    <source>
        <strain evidence="2 3">DSM 16403</strain>
    </source>
</reference>
<dbReference type="Proteomes" id="UP000547458">
    <property type="component" value="Unassembled WGS sequence"/>
</dbReference>
<keyword evidence="1" id="KW-0732">Signal</keyword>
<organism evidence="2 3">
    <name type="scientific">Arthrobacter pigmenti</name>
    <dbReference type="NCBI Taxonomy" id="271432"/>
    <lineage>
        <taxon>Bacteria</taxon>
        <taxon>Bacillati</taxon>
        <taxon>Actinomycetota</taxon>
        <taxon>Actinomycetes</taxon>
        <taxon>Micrococcales</taxon>
        <taxon>Micrococcaceae</taxon>
        <taxon>Arthrobacter</taxon>
    </lineage>
</organism>
<comment type="caution">
    <text evidence="2">The sequence shown here is derived from an EMBL/GenBank/DDBJ whole genome shotgun (WGS) entry which is preliminary data.</text>
</comment>
<dbReference type="AlphaFoldDB" id="A0A846S1F0"/>
<proteinExistence type="predicted"/>
<feature type="signal peptide" evidence="1">
    <location>
        <begin position="1"/>
        <end position="33"/>
    </location>
</feature>
<protein>
    <recommendedName>
        <fullName evidence="4">Lipoprotein</fullName>
    </recommendedName>
</protein>
<evidence type="ECO:0000256" key="1">
    <source>
        <dbReference type="SAM" id="SignalP"/>
    </source>
</evidence>